<dbReference type="KEGG" id="pnd:Pla175_43940"/>
<dbReference type="Proteomes" id="UP000317429">
    <property type="component" value="Chromosome"/>
</dbReference>
<keyword evidence="2" id="KW-1133">Transmembrane helix</keyword>
<feature type="compositionally biased region" description="Pro residues" evidence="1">
    <location>
        <begin position="11"/>
        <end position="20"/>
    </location>
</feature>
<feature type="transmembrane region" description="Helical" evidence="2">
    <location>
        <begin position="28"/>
        <end position="50"/>
    </location>
</feature>
<keyword evidence="2" id="KW-0472">Membrane</keyword>
<proteinExistence type="predicted"/>
<dbReference type="AlphaFoldDB" id="A0A518DHM8"/>
<evidence type="ECO:0000313" key="3">
    <source>
        <dbReference type="EMBL" id="QDU90979.1"/>
    </source>
</evidence>
<keyword evidence="4" id="KW-1185">Reference proteome</keyword>
<evidence type="ECO:0000256" key="1">
    <source>
        <dbReference type="SAM" id="MobiDB-lite"/>
    </source>
</evidence>
<keyword evidence="2" id="KW-0812">Transmembrane</keyword>
<feature type="region of interest" description="Disordered" evidence="1">
    <location>
        <begin position="1"/>
        <end position="20"/>
    </location>
</feature>
<reference evidence="3 4" key="1">
    <citation type="submission" date="2019-02" db="EMBL/GenBank/DDBJ databases">
        <title>Deep-cultivation of Planctomycetes and their phenomic and genomic characterization uncovers novel biology.</title>
        <authorList>
            <person name="Wiegand S."/>
            <person name="Jogler M."/>
            <person name="Boedeker C."/>
            <person name="Pinto D."/>
            <person name="Vollmers J."/>
            <person name="Rivas-Marin E."/>
            <person name="Kohn T."/>
            <person name="Peeters S.H."/>
            <person name="Heuer A."/>
            <person name="Rast P."/>
            <person name="Oberbeckmann S."/>
            <person name="Bunk B."/>
            <person name="Jeske O."/>
            <person name="Meyerdierks A."/>
            <person name="Storesund J.E."/>
            <person name="Kallscheuer N."/>
            <person name="Luecker S."/>
            <person name="Lage O.M."/>
            <person name="Pohl T."/>
            <person name="Merkel B.J."/>
            <person name="Hornburger P."/>
            <person name="Mueller R.-W."/>
            <person name="Bruemmer F."/>
            <person name="Labrenz M."/>
            <person name="Spormann A.M."/>
            <person name="Op den Camp H."/>
            <person name="Overmann J."/>
            <person name="Amann R."/>
            <person name="Jetten M.S.M."/>
            <person name="Mascher T."/>
            <person name="Medema M.H."/>
            <person name="Devos D.P."/>
            <person name="Kaster A.-K."/>
            <person name="Ovreas L."/>
            <person name="Rohde M."/>
            <person name="Galperin M.Y."/>
            <person name="Jogler C."/>
        </authorList>
    </citation>
    <scope>NUCLEOTIDE SEQUENCE [LARGE SCALE GENOMIC DNA]</scope>
    <source>
        <strain evidence="3 4">Pla175</strain>
    </source>
</reference>
<accession>A0A518DHM8</accession>
<gene>
    <name evidence="3" type="ORF">Pla175_43940</name>
</gene>
<dbReference type="EMBL" id="CP036291">
    <property type="protein sequence ID" value="QDU90979.1"/>
    <property type="molecule type" value="Genomic_DNA"/>
</dbReference>
<feature type="transmembrane region" description="Helical" evidence="2">
    <location>
        <begin position="70"/>
        <end position="97"/>
    </location>
</feature>
<organism evidence="3 4">
    <name type="scientific">Pirellulimonas nuda</name>
    <dbReference type="NCBI Taxonomy" id="2528009"/>
    <lineage>
        <taxon>Bacteria</taxon>
        <taxon>Pseudomonadati</taxon>
        <taxon>Planctomycetota</taxon>
        <taxon>Planctomycetia</taxon>
        <taxon>Pirellulales</taxon>
        <taxon>Lacipirellulaceae</taxon>
        <taxon>Pirellulimonas</taxon>
    </lineage>
</organism>
<protein>
    <submittedName>
        <fullName evidence="3">Uncharacterized protein</fullName>
    </submittedName>
</protein>
<evidence type="ECO:0000313" key="4">
    <source>
        <dbReference type="Proteomes" id="UP000317429"/>
    </source>
</evidence>
<evidence type="ECO:0000256" key="2">
    <source>
        <dbReference type="SAM" id="Phobius"/>
    </source>
</evidence>
<name>A0A518DHM8_9BACT</name>
<dbReference type="RefSeq" id="WP_145290541.1">
    <property type="nucleotide sequence ID" value="NZ_CP036291.1"/>
</dbReference>
<sequence length="109" mass="12069">MENPYQSPLTRPAPPGPAGPRPPRFRRWVLLLWVAGVGAAMAEVAFHISLQRLQSLSESDTGGDLNSARTYHALLSLLLVVCGGVLGALFYCGPLALRRRWHRKKHDTR</sequence>